<comment type="caution">
    <text evidence="1">The sequence shown here is derived from an EMBL/GenBank/DDBJ whole genome shotgun (WGS) entry which is preliminary data.</text>
</comment>
<gene>
    <name evidence="1" type="ORF">GCM10023313_07360</name>
</gene>
<dbReference type="RefSeq" id="WP_345329556.1">
    <property type="nucleotide sequence ID" value="NZ_BAABJI010000001.1"/>
</dbReference>
<accession>A0ABP9FMH9</accession>
<evidence type="ECO:0008006" key="3">
    <source>
        <dbReference type="Google" id="ProtNLM"/>
    </source>
</evidence>
<evidence type="ECO:0000313" key="1">
    <source>
        <dbReference type="EMBL" id="GAA4907111.1"/>
    </source>
</evidence>
<protein>
    <recommendedName>
        <fullName evidence="3">Tail fiber domain-containing protein</fullName>
    </recommendedName>
</protein>
<name>A0ABP9FMH9_9SPHI</name>
<proteinExistence type="predicted"/>
<dbReference type="Proteomes" id="UP001501436">
    <property type="component" value="Unassembled WGS sequence"/>
</dbReference>
<evidence type="ECO:0000313" key="2">
    <source>
        <dbReference type="Proteomes" id="UP001501436"/>
    </source>
</evidence>
<keyword evidence="2" id="KW-1185">Reference proteome</keyword>
<sequence>MKFKLIIEGADFSSFGLGQSSDVSTYVNNFNALGGGTLTTNEKTALQSYYDGLVTANLWDKIEVLYPFIGSTATYHKYNFKNYQDTDAAYRLTFSNDATSAHTANGFVGDRNAQRSANSNYYWTGTLSSTCAGFYNTTGEVADTNSRVVMGGASTSSASTSISRLVLARNFSNITQGELARTTGGLTSGATLDRAKTGFLAVSNNSGTVKLWDGNTIAGTASATIPLTGGNVPVYLLAYRNNSIELNYFSDVTLGTAFIAKGFTDSDMVNFSNLTKAYNQALGR</sequence>
<reference evidence="2" key="1">
    <citation type="journal article" date="2019" name="Int. J. Syst. Evol. Microbiol.">
        <title>The Global Catalogue of Microorganisms (GCM) 10K type strain sequencing project: providing services to taxonomists for standard genome sequencing and annotation.</title>
        <authorList>
            <consortium name="The Broad Institute Genomics Platform"/>
            <consortium name="The Broad Institute Genome Sequencing Center for Infectious Disease"/>
            <person name="Wu L."/>
            <person name="Ma J."/>
        </authorList>
    </citation>
    <scope>NUCLEOTIDE SEQUENCE [LARGE SCALE GENOMIC DNA]</scope>
    <source>
        <strain evidence="2">JCM 18283</strain>
    </source>
</reference>
<dbReference type="EMBL" id="BAABJI010000001">
    <property type="protein sequence ID" value="GAA4907111.1"/>
    <property type="molecule type" value="Genomic_DNA"/>
</dbReference>
<organism evidence="1 2">
    <name type="scientific">Mucilaginibacter defluvii</name>
    <dbReference type="NCBI Taxonomy" id="1196019"/>
    <lineage>
        <taxon>Bacteria</taxon>
        <taxon>Pseudomonadati</taxon>
        <taxon>Bacteroidota</taxon>
        <taxon>Sphingobacteriia</taxon>
        <taxon>Sphingobacteriales</taxon>
        <taxon>Sphingobacteriaceae</taxon>
        <taxon>Mucilaginibacter</taxon>
    </lineage>
</organism>